<organism evidence="13 14">
    <name type="scientific">Candidatus Giovannonibacteria bacterium RIFCSPHIGHO2_02_FULL_46_20</name>
    <dbReference type="NCBI Taxonomy" id="1798338"/>
    <lineage>
        <taxon>Bacteria</taxon>
        <taxon>Candidatus Giovannoniibacteriota</taxon>
    </lineage>
</organism>
<feature type="transmembrane region" description="Helical" evidence="11">
    <location>
        <begin position="89"/>
        <end position="110"/>
    </location>
</feature>
<dbReference type="STRING" id="1798338.A3J56_01355"/>
<evidence type="ECO:0000256" key="3">
    <source>
        <dbReference type="ARBA" id="ARBA00007931"/>
    </source>
</evidence>
<reference evidence="13 14" key="1">
    <citation type="journal article" date="2016" name="Nat. Commun.">
        <title>Thousands of microbial genomes shed light on interconnected biogeochemical processes in an aquifer system.</title>
        <authorList>
            <person name="Anantharaman K."/>
            <person name="Brown C.T."/>
            <person name="Hug L.A."/>
            <person name="Sharon I."/>
            <person name="Castelle C.J."/>
            <person name="Probst A.J."/>
            <person name="Thomas B.C."/>
            <person name="Singh A."/>
            <person name="Wilkins M.J."/>
            <person name="Karaoz U."/>
            <person name="Brodie E.L."/>
            <person name="Williams K.H."/>
            <person name="Hubbard S.S."/>
            <person name="Banfield J.F."/>
        </authorList>
    </citation>
    <scope>NUCLEOTIDE SEQUENCE [LARGE SCALE GENOMIC DNA]</scope>
</reference>
<dbReference type="PANTHER" id="PTHR42837">
    <property type="entry name" value="REGULATOR OF SIGMA-E PROTEASE RSEP"/>
    <property type="match status" value="1"/>
</dbReference>
<dbReference type="CDD" id="cd06163">
    <property type="entry name" value="S2P-M50_PDZ_RseP-like"/>
    <property type="match status" value="1"/>
</dbReference>
<dbReference type="GO" id="GO:0006508">
    <property type="term" value="P:proteolysis"/>
    <property type="evidence" value="ECO:0007669"/>
    <property type="project" value="UniProtKB-KW"/>
</dbReference>
<comment type="cofactor">
    <cofactor evidence="1">
        <name>Zn(2+)</name>
        <dbReference type="ChEBI" id="CHEBI:29105"/>
    </cofactor>
</comment>
<proteinExistence type="inferred from homology"/>
<comment type="similarity">
    <text evidence="3">Belongs to the peptidase M50B family.</text>
</comment>
<comment type="subcellular location">
    <subcellularLocation>
        <location evidence="2">Membrane</location>
        <topology evidence="2">Multi-pass membrane protein</topology>
    </subcellularLocation>
</comment>
<evidence type="ECO:0000256" key="1">
    <source>
        <dbReference type="ARBA" id="ARBA00001947"/>
    </source>
</evidence>
<evidence type="ECO:0000256" key="11">
    <source>
        <dbReference type="SAM" id="Phobius"/>
    </source>
</evidence>
<dbReference type="Gene3D" id="2.30.42.10">
    <property type="match status" value="1"/>
</dbReference>
<dbReference type="InterPro" id="IPR004387">
    <property type="entry name" value="Pept_M50_Zn"/>
</dbReference>
<evidence type="ECO:0000256" key="4">
    <source>
        <dbReference type="ARBA" id="ARBA00022670"/>
    </source>
</evidence>
<sequence length="359" mass="38822">MITFLIFFALLFVLIISHECGHFFAARAFGIRVDEFGFGLPPRIIGVRKGPTLYSLNWLPFGGFVRIYGEEGESDDPDSFGKKSAKIRLLVLVSGVAANVLLAYFVFSFLTTRGITEPLLEEEALGMPDARITIVETAPFSPAFTAGLQAGDAVLQIGETLDRVFVPQTIDGLQKYIAARAGQSLVLLVLRDGSEIFFSLEPRAAPPPGEGPIGVALSWTRIERAAWYEAPIAGAKLTYQATANTVSGFAMIIRDVFRGEGRHVPVAGPVGIFHIVGDAKKSGLDMMLFLTAVLSINLALINILPIPGLDGGRFAFVLAEAVTRRRISPRISAVVHGAGLAFLLTLMILITYLDIARIF</sequence>
<accession>A0A1F5WGP1</accession>
<feature type="domain" description="Peptidase M50" evidence="12">
    <location>
        <begin position="7"/>
        <end position="346"/>
    </location>
</feature>
<feature type="transmembrane region" description="Helical" evidence="11">
    <location>
        <begin position="333"/>
        <end position="353"/>
    </location>
</feature>
<dbReference type="SUPFAM" id="SSF50156">
    <property type="entry name" value="PDZ domain-like"/>
    <property type="match status" value="1"/>
</dbReference>
<keyword evidence="10 11" id="KW-0472">Membrane</keyword>
<keyword evidence="8 11" id="KW-1133">Transmembrane helix</keyword>
<dbReference type="GO" id="GO:0004222">
    <property type="term" value="F:metalloendopeptidase activity"/>
    <property type="evidence" value="ECO:0007669"/>
    <property type="project" value="InterPro"/>
</dbReference>
<evidence type="ECO:0000256" key="5">
    <source>
        <dbReference type="ARBA" id="ARBA00022692"/>
    </source>
</evidence>
<dbReference type="PANTHER" id="PTHR42837:SF2">
    <property type="entry name" value="MEMBRANE METALLOPROTEASE ARASP2, CHLOROPLASTIC-RELATED"/>
    <property type="match status" value="1"/>
</dbReference>
<keyword evidence="6" id="KW-0378">Hydrolase</keyword>
<dbReference type="InterPro" id="IPR036034">
    <property type="entry name" value="PDZ_sf"/>
</dbReference>
<dbReference type="AlphaFoldDB" id="A0A1F5WGP1"/>
<keyword evidence="4" id="KW-0645">Protease</keyword>
<evidence type="ECO:0000259" key="12">
    <source>
        <dbReference type="Pfam" id="PF02163"/>
    </source>
</evidence>
<evidence type="ECO:0000256" key="2">
    <source>
        <dbReference type="ARBA" id="ARBA00004141"/>
    </source>
</evidence>
<evidence type="ECO:0000256" key="7">
    <source>
        <dbReference type="ARBA" id="ARBA00022833"/>
    </source>
</evidence>
<comment type="caution">
    <text evidence="13">The sequence shown here is derived from an EMBL/GenBank/DDBJ whole genome shotgun (WGS) entry which is preliminary data.</text>
</comment>
<name>A0A1F5WGP1_9BACT</name>
<dbReference type="Pfam" id="PF02163">
    <property type="entry name" value="Peptidase_M50"/>
    <property type="match status" value="1"/>
</dbReference>
<feature type="transmembrane region" description="Helical" evidence="11">
    <location>
        <begin position="286"/>
        <end position="304"/>
    </location>
</feature>
<gene>
    <name evidence="13" type="ORF">A3J56_01355</name>
</gene>
<protein>
    <recommendedName>
        <fullName evidence="12">Peptidase M50 domain-containing protein</fullName>
    </recommendedName>
</protein>
<keyword evidence="7" id="KW-0862">Zinc</keyword>
<dbReference type="InterPro" id="IPR008915">
    <property type="entry name" value="Peptidase_M50"/>
</dbReference>
<evidence type="ECO:0000313" key="14">
    <source>
        <dbReference type="Proteomes" id="UP000178406"/>
    </source>
</evidence>
<dbReference type="GO" id="GO:0016020">
    <property type="term" value="C:membrane"/>
    <property type="evidence" value="ECO:0007669"/>
    <property type="project" value="UniProtKB-SubCell"/>
</dbReference>
<dbReference type="Proteomes" id="UP000178406">
    <property type="component" value="Unassembled WGS sequence"/>
</dbReference>
<keyword evidence="5 11" id="KW-0812">Transmembrane</keyword>
<evidence type="ECO:0000256" key="9">
    <source>
        <dbReference type="ARBA" id="ARBA00023049"/>
    </source>
</evidence>
<keyword evidence="9" id="KW-0482">Metalloprotease</keyword>
<evidence type="ECO:0000313" key="13">
    <source>
        <dbReference type="EMBL" id="OGF74796.1"/>
    </source>
</evidence>
<evidence type="ECO:0000256" key="8">
    <source>
        <dbReference type="ARBA" id="ARBA00022989"/>
    </source>
</evidence>
<dbReference type="EMBL" id="MFHQ01000005">
    <property type="protein sequence ID" value="OGF74796.1"/>
    <property type="molecule type" value="Genomic_DNA"/>
</dbReference>
<evidence type="ECO:0000256" key="10">
    <source>
        <dbReference type="ARBA" id="ARBA00023136"/>
    </source>
</evidence>
<evidence type="ECO:0000256" key="6">
    <source>
        <dbReference type="ARBA" id="ARBA00022801"/>
    </source>
</evidence>